<protein>
    <submittedName>
        <fullName evidence="1">Uncharacterized protein</fullName>
    </submittedName>
</protein>
<sequence>MFVYIAQYSVSYGGDEFISVRHTLEGAKKSCSTHYRDIGYEDKDGFENLEWYTGEGYVDMWFSDPPIYLSYFIIKVEVEP</sequence>
<comment type="caution">
    <text evidence="1">The sequence shown here is derived from an EMBL/GenBank/DDBJ whole genome shotgun (WGS) entry which is preliminary data.</text>
</comment>
<dbReference type="AlphaFoldDB" id="A0A0F8XHI2"/>
<reference evidence="1" key="1">
    <citation type="journal article" date="2015" name="Nature">
        <title>Complex archaea that bridge the gap between prokaryotes and eukaryotes.</title>
        <authorList>
            <person name="Spang A."/>
            <person name="Saw J.H."/>
            <person name="Jorgensen S.L."/>
            <person name="Zaremba-Niedzwiedzka K."/>
            <person name="Martijn J."/>
            <person name="Lind A.E."/>
            <person name="van Eijk R."/>
            <person name="Schleper C."/>
            <person name="Guy L."/>
            <person name="Ettema T.J."/>
        </authorList>
    </citation>
    <scope>NUCLEOTIDE SEQUENCE</scope>
</reference>
<evidence type="ECO:0000313" key="1">
    <source>
        <dbReference type="EMBL" id="KKK60450.1"/>
    </source>
</evidence>
<accession>A0A0F8XHI2</accession>
<organism evidence="1">
    <name type="scientific">marine sediment metagenome</name>
    <dbReference type="NCBI Taxonomy" id="412755"/>
    <lineage>
        <taxon>unclassified sequences</taxon>
        <taxon>metagenomes</taxon>
        <taxon>ecological metagenomes</taxon>
    </lineage>
</organism>
<proteinExistence type="predicted"/>
<name>A0A0F8XHI2_9ZZZZ</name>
<dbReference type="EMBL" id="LAZR01062965">
    <property type="protein sequence ID" value="KKK60450.1"/>
    <property type="molecule type" value="Genomic_DNA"/>
</dbReference>
<gene>
    <name evidence="1" type="ORF">LCGC14_3024250</name>
</gene>